<evidence type="ECO:0000256" key="7">
    <source>
        <dbReference type="SAM" id="Phobius"/>
    </source>
</evidence>
<evidence type="ECO:0000313" key="9">
    <source>
        <dbReference type="Proteomes" id="UP000030380"/>
    </source>
</evidence>
<feature type="transmembrane region" description="Helical" evidence="7">
    <location>
        <begin position="84"/>
        <end position="104"/>
    </location>
</feature>
<comment type="caution">
    <text evidence="8">The sequence shown here is derived from an EMBL/GenBank/DDBJ whole genome shotgun (WGS) entry which is preliminary data.</text>
</comment>
<feature type="transmembrane region" description="Helical" evidence="7">
    <location>
        <begin position="21"/>
        <end position="46"/>
    </location>
</feature>
<dbReference type="RefSeq" id="WP_034617862.1">
    <property type="nucleotide sequence ID" value="NZ_JSUM01000019.1"/>
</dbReference>
<dbReference type="OrthoDB" id="280866at2"/>
<organism evidence="8 9">
    <name type="scientific">Chelonobacter oris</name>
    <dbReference type="NCBI Taxonomy" id="505317"/>
    <lineage>
        <taxon>Bacteria</taxon>
        <taxon>Pseudomonadati</taxon>
        <taxon>Pseudomonadota</taxon>
        <taxon>Gammaproteobacteria</taxon>
        <taxon>Pasteurellales</taxon>
        <taxon>Pasteurellaceae</taxon>
        <taxon>Chelonobacter</taxon>
    </lineage>
</organism>
<dbReference type="AlphaFoldDB" id="A0A0A3AJA3"/>
<dbReference type="Proteomes" id="UP000030380">
    <property type="component" value="Unassembled WGS sequence"/>
</dbReference>
<keyword evidence="6 7" id="KW-0472">Membrane</keyword>
<dbReference type="PANTHER" id="PTHR33452:SF1">
    <property type="entry name" value="INNER MEMBRANE PROTEIN YPHA-RELATED"/>
    <property type="match status" value="1"/>
</dbReference>
<dbReference type="Pfam" id="PF07681">
    <property type="entry name" value="DoxX"/>
    <property type="match status" value="1"/>
</dbReference>
<keyword evidence="3" id="KW-1003">Cell membrane</keyword>
<feature type="transmembrane region" description="Helical" evidence="7">
    <location>
        <begin position="116"/>
        <end position="137"/>
    </location>
</feature>
<keyword evidence="4 7" id="KW-0812">Transmembrane</keyword>
<dbReference type="EMBL" id="JSUM01000019">
    <property type="protein sequence ID" value="KGQ69483.1"/>
    <property type="molecule type" value="Genomic_DNA"/>
</dbReference>
<keyword evidence="9" id="KW-1185">Reference proteome</keyword>
<dbReference type="InterPro" id="IPR032808">
    <property type="entry name" value="DoxX"/>
</dbReference>
<dbReference type="PANTHER" id="PTHR33452">
    <property type="entry name" value="OXIDOREDUCTASE CATD-RELATED"/>
    <property type="match status" value="1"/>
</dbReference>
<proteinExistence type="inferred from homology"/>
<comment type="subcellular location">
    <subcellularLocation>
        <location evidence="1">Cell membrane</location>
        <topology evidence="1">Multi-pass membrane protein</topology>
    </subcellularLocation>
</comment>
<keyword evidence="5 7" id="KW-1133">Transmembrane helix</keyword>
<reference evidence="8 9" key="1">
    <citation type="submission" date="2014-11" db="EMBL/GenBank/DDBJ databases">
        <title>Draft genome sequence of Chelonobacter oris 1662T, associated with respiratory disease in Hermann's Tortoises.</title>
        <authorList>
            <person name="Kudirkiene E."/>
            <person name="Hansen M.J."/>
            <person name="Bojesen A.M."/>
        </authorList>
    </citation>
    <scope>NUCLEOTIDE SEQUENCE [LARGE SCALE GENOMIC DNA]</scope>
    <source>
        <strain evidence="8 9">1662</strain>
    </source>
</reference>
<name>A0A0A3AJA3_9PAST</name>
<sequence length="141" mass="15389">MMNRLLTKFNQAVDHPELAKFLLRIGFSGMFLLHGVHKIFAGTAFIQGKFVELDLPGFFAYAAYIGEVVAPILIILGIFTRLSAFIAVGTSLIVILLMHSGDFFTLSRVGAWSVEGIATFLFGFLAIMLLGSGKYALKPNS</sequence>
<protein>
    <submittedName>
        <fullName evidence="8">DoxX subfamily protein</fullName>
    </submittedName>
</protein>
<evidence type="ECO:0000256" key="4">
    <source>
        <dbReference type="ARBA" id="ARBA00022692"/>
    </source>
</evidence>
<dbReference type="STRING" id="505317.OA57_11145"/>
<evidence type="ECO:0000256" key="6">
    <source>
        <dbReference type="ARBA" id="ARBA00023136"/>
    </source>
</evidence>
<evidence type="ECO:0000313" key="8">
    <source>
        <dbReference type="EMBL" id="KGQ69483.1"/>
    </source>
</evidence>
<dbReference type="InterPro" id="IPR051907">
    <property type="entry name" value="DoxX-like_oxidoreductase"/>
</dbReference>
<accession>A0A0A3AJA3</accession>
<evidence type="ECO:0000256" key="3">
    <source>
        <dbReference type="ARBA" id="ARBA00022475"/>
    </source>
</evidence>
<comment type="similarity">
    <text evidence="2">Belongs to the DoxX family.</text>
</comment>
<evidence type="ECO:0000256" key="5">
    <source>
        <dbReference type="ARBA" id="ARBA00022989"/>
    </source>
</evidence>
<feature type="transmembrane region" description="Helical" evidence="7">
    <location>
        <begin position="58"/>
        <end position="79"/>
    </location>
</feature>
<evidence type="ECO:0000256" key="2">
    <source>
        <dbReference type="ARBA" id="ARBA00006679"/>
    </source>
</evidence>
<dbReference type="GO" id="GO:0005886">
    <property type="term" value="C:plasma membrane"/>
    <property type="evidence" value="ECO:0007669"/>
    <property type="project" value="UniProtKB-SubCell"/>
</dbReference>
<evidence type="ECO:0000256" key="1">
    <source>
        <dbReference type="ARBA" id="ARBA00004651"/>
    </source>
</evidence>
<gene>
    <name evidence="8" type="ORF">OA57_11145</name>
</gene>